<feature type="compositionally biased region" description="Low complexity" evidence="2">
    <location>
        <begin position="255"/>
        <end position="266"/>
    </location>
</feature>
<organism evidence="3 4">
    <name type="scientific">Absidia repens</name>
    <dbReference type="NCBI Taxonomy" id="90262"/>
    <lineage>
        <taxon>Eukaryota</taxon>
        <taxon>Fungi</taxon>
        <taxon>Fungi incertae sedis</taxon>
        <taxon>Mucoromycota</taxon>
        <taxon>Mucoromycotina</taxon>
        <taxon>Mucoromycetes</taxon>
        <taxon>Mucorales</taxon>
        <taxon>Cunninghamellaceae</taxon>
        <taxon>Absidia</taxon>
    </lineage>
</organism>
<keyword evidence="1" id="KW-0175">Coiled coil</keyword>
<accession>A0A1X2I3B3</accession>
<proteinExistence type="predicted"/>
<evidence type="ECO:0000256" key="1">
    <source>
        <dbReference type="SAM" id="Coils"/>
    </source>
</evidence>
<evidence type="ECO:0000256" key="2">
    <source>
        <dbReference type="SAM" id="MobiDB-lite"/>
    </source>
</evidence>
<name>A0A1X2I3B3_9FUNG</name>
<gene>
    <name evidence="3" type="ORF">BCR42DRAFT_424906</name>
</gene>
<evidence type="ECO:0000313" key="4">
    <source>
        <dbReference type="Proteomes" id="UP000193560"/>
    </source>
</evidence>
<sequence>MTVRSVIIDYSYESVKYELDQTRKQLKQKEIENQELRKKIFEWKRMALENESLFQTTRQQFEIQEQNLIAQHKSEMDALTTAHVEKMNEVSKTIISLQRSQHEDYDQSSKHIHNLIEDKHKETASKVIYHRQKATNLILNMNDLMTEIETKIHGYIQNDVNTSNINENEQTDSVMTNNNGADDIYYDGHTTVLPESMEKLQPLDRLQSDPDAHSNNYHLHHEQDQQHFQEYTTPAFSSSSSSSFSGSYNSLSISPRSSLSIGSISPQNQRQQPPRLKTKPTMEHLTKVIPNFLLKNTPNKQEQWKMTHRRSFINNVQ</sequence>
<keyword evidence="4" id="KW-1185">Reference proteome</keyword>
<comment type="caution">
    <text evidence="3">The sequence shown here is derived from an EMBL/GenBank/DDBJ whole genome shotgun (WGS) entry which is preliminary data.</text>
</comment>
<feature type="region of interest" description="Disordered" evidence="2">
    <location>
        <begin position="255"/>
        <end position="280"/>
    </location>
</feature>
<dbReference type="Proteomes" id="UP000193560">
    <property type="component" value="Unassembled WGS sequence"/>
</dbReference>
<evidence type="ECO:0000313" key="3">
    <source>
        <dbReference type="EMBL" id="ORZ08334.1"/>
    </source>
</evidence>
<dbReference type="EMBL" id="MCGE01000031">
    <property type="protein sequence ID" value="ORZ08334.1"/>
    <property type="molecule type" value="Genomic_DNA"/>
</dbReference>
<reference evidence="3 4" key="1">
    <citation type="submission" date="2016-07" db="EMBL/GenBank/DDBJ databases">
        <title>Pervasive Adenine N6-methylation of Active Genes in Fungi.</title>
        <authorList>
            <consortium name="DOE Joint Genome Institute"/>
            <person name="Mondo S.J."/>
            <person name="Dannebaum R.O."/>
            <person name="Kuo R.C."/>
            <person name="Labutti K."/>
            <person name="Haridas S."/>
            <person name="Kuo A."/>
            <person name="Salamov A."/>
            <person name="Ahrendt S.R."/>
            <person name="Lipzen A."/>
            <person name="Sullivan W."/>
            <person name="Andreopoulos W.B."/>
            <person name="Clum A."/>
            <person name="Lindquist E."/>
            <person name="Daum C."/>
            <person name="Ramamoorthy G.K."/>
            <person name="Gryganskyi A."/>
            <person name="Culley D."/>
            <person name="Magnuson J.K."/>
            <person name="James T.Y."/>
            <person name="O'Malley M.A."/>
            <person name="Stajich J.E."/>
            <person name="Spatafora J.W."/>
            <person name="Visel A."/>
            <person name="Grigoriev I.V."/>
        </authorList>
    </citation>
    <scope>NUCLEOTIDE SEQUENCE [LARGE SCALE GENOMIC DNA]</scope>
    <source>
        <strain evidence="3 4">NRRL 1336</strain>
    </source>
</reference>
<feature type="coiled-coil region" evidence="1">
    <location>
        <begin position="12"/>
        <end position="51"/>
    </location>
</feature>
<protein>
    <submittedName>
        <fullName evidence="3">Uncharacterized protein</fullName>
    </submittedName>
</protein>
<dbReference type="AlphaFoldDB" id="A0A1X2I3B3"/>
<dbReference type="OrthoDB" id="2290326at2759"/>